<organism evidence="2 3">
    <name type="scientific">Weissella fermenti</name>
    <dbReference type="NCBI Taxonomy" id="2987699"/>
    <lineage>
        <taxon>Bacteria</taxon>
        <taxon>Bacillati</taxon>
        <taxon>Bacillota</taxon>
        <taxon>Bacilli</taxon>
        <taxon>Lactobacillales</taxon>
        <taxon>Lactobacillaceae</taxon>
        <taxon>Weissella</taxon>
    </lineage>
</organism>
<accession>A0ABT6D5R4</accession>
<evidence type="ECO:0000313" key="2">
    <source>
        <dbReference type="EMBL" id="MDF9300732.1"/>
    </source>
</evidence>
<feature type="transmembrane region" description="Helical" evidence="1">
    <location>
        <begin position="120"/>
        <end position="147"/>
    </location>
</feature>
<name>A0ABT6D5R4_9LACO</name>
<comment type="caution">
    <text evidence="2">The sequence shown here is derived from an EMBL/GenBank/DDBJ whole genome shotgun (WGS) entry which is preliminary data.</text>
</comment>
<feature type="transmembrane region" description="Helical" evidence="1">
    <location>
        <begin position="296"/>
        <end position="315"/>
    </location>
</feature>
<keyword evidence="1" id="KW-0472">Membrane</keyword>
<feature type="transmembrane region" description="Helical" evidence="1">
    <location>
        <begin position="238"/>
        <end position="258"/>
    </location>
</feature>
<feature type="transmembrane region" description="Helical" evidence="1">
    <location>
        <begin position="394"/>
        <end position="417"/>
    </location>
</feature>
<feature type="transmembrane region" description="Helical" evidence="1">
    <location>
        <begin position="464"/>
        <end position="481"/>
    </location>
</feature>
<proteinExistence type="predicted"/>
<feature type="transmembrane region" description="Helical" evidence="1">
    <location>
        <begin position="20"/>
        <end position="38"/>
    </location>
</feature>
<gene>
    <name evidence="2" type="ORF">OIT47_010670</name>
</gene>
<feature type="transmembrane region" description="Helical" evidence="1">
    <location>
        <begin position="74"/>
        <end position="99"/>
    </location>
</feature>
<evidence type="ECO:0008006" key="4">
    <source>
        <dbReference type="Google" id="ProtNLM"/>
    </source>
</evidence>
<feature type="transmembrane region" description="Helical" evidence="1">
    <location>
        <begin position="501"/>
        <end position="527"/>
    </location>
</feature>
<reference evidence="2" key="1">
    <citation type="submission" date="2023-03" db="EMBL/GenBank/DDBJ databases">
        <title>Comparative genomics of Weissella fermenti BK2, and weissella type species.</title>
        <authorList>
            <person name="Lee J.K."/>
            <person name="Baek J.H."/>
            <person name="Kim J.M."/>
            <person name="Choi D.G."/>
            <person name="Jeon C.O."/>
        </authorList>
    </citation>
    <scope>NUCLEOTIDE SEQUENCE</scope>
    <source>
        <strain evidence="2">BK2</strain>
    </source>
</reference>
<keyword evidence="1" id="KW-0812">Transmembrane</keyword>
<feature type="transmembrane region" description="Helical" evidence="1">
    <location>
        <begin position="159"/>
        <end position="181"/>
    </location>
</feature>
<dbReference type="EMBL" id="JAOZFC020000003">
    <property type="protein sequence ID" value="MDF9300732.1"/>
    <property type="molecule type" value="Genomic_DNA"/>
</dbReference>
<feature type="transmembrane region" description="Helical" evidence="1">
    <location>
        <begin position="193"/>
        <end position="209"/>
    </location>
</feature>
<evidence type="ECO:0000313" key="3">
    <source>
        <dbReference type="Proteomes" id="UP001146336"/>
    </source>
</evidence>
<feature type="transmembrane region" description="Helical" evidence="1">
    <location>
        <begin position="344"/>
        <end position="367"/>
    </location>
</feature>
<dbReference type="Proteomes" id="UP001146336">
    <property type="component" value="Unassembled WGS sequence"/>
</dbReference>
<evidence type="ECO:0000256" key="1">
    <source>
        <dbReference type="SAM" id="Phobius"/>
    </source>
</evidence>
<keyword evidence="3" id="KW-1185">Reference proteome</keyword>
<protein>
    <recommendedName>
        <fullName evidence="4">ABC transporter permease</fullName>
    </recommendedName>
</protein>
<sequence>MANLGRLLWANLRSDLKLIVVWVLINATMIVSGLAKLVKLYGSDADIEKLRQMLDTPMMVALFAKMPTVQHLNVAILLGAVMLPMMGALIGLMSVQLAVRGTRKMEESGETELILATATAKIVPIAAVALELLLVNLINALGMYVAWLSIPMHGGSQTGYIVFVGLMAAFGVLMGGLTLIGTQLFADSRSANFFGYGLLAGLYFLRSLIDVKKWDGLAWLSPFNWLEAAKVFENNDSWGVWLMTGLGVVFAIFAIIMARSRDMGAGLLASTGRGRVTAPATLRGFSTLFVHVQSKLVIGWMVAIVVFAAMFGSIFSNVQDLLGGSAQIDKIMGVQATKTMANTLYAHFLEMIAMFILFFVALMGLNLMQRYNQDRRNGSLDLLSGQPVSRAKLYWTYTLTPLLIGIAVYIVGVIIVWQVANSMISGSLASYQIQRLLGYLPTLTVYIGIGAFVLGWLPKFFSVLYAYYGIFFLLTYLRNMFGFSKWFVRLSPLGWSANIPVTAPATTIVIGQIIVAIVLLWLGFIGFKKRDLVS</sequence>
<keyword evidence="1" id="KW-1133">Transmembrane helix</keyword>
<dbReference type="RefSeq" id="WP_199404955.1">
    <property type="nucleotide sequence ID" value="NZ_JAOZFC020000003.1"/>
</dbReference>
<feature type="transmembrane region" description="Helical" evidence="1">
    <location>
        <begin position="437"/>
        <end position="457"/>
    </location>
</feature>